<dbReference type="RefSeq" id="WP_191736963.1">
    <property type="nucleotide sequence ID" value="NZ_JACYFS010000003.1"/>
</dbReference>
<accession>A0ABR8ZCJ2</accession>
<evidence type="ECO:0000313" key="3">
    <source>
        <dbReference type="EMBL" id="MBD8083012.1"/>
    </source>
</evidence>
<dbReference type="InterPro" id="IPR027417">
    <property type="entry name" value="P-loop_NTPase"/>
</dbReference>
<evidence type="ECO:0008006" key="5">
    <source>
        <dbReference type="Google" id="ProtNLM"/>
    </source>
</evidence>
<protein>
    <recommendedName>
        <fullName evidence="5">Rad50/SbcC-type AAA domain-containing protein</fullName>
    </recommendedName>
</protein>
<keyword evidence="4" id="KW-1185">Reference proteome</keyword>
<dbReference type="Proteomes" id="UP000637299">
    <property type="component" value="Unassembled WGS sequence"/>
</dbReference>
<organism evidence="3 4">
    <name type="scientific">Chryseobacterium caseinilyticum</name>
    <dbReference type="NCBI Taxonomy" id="2771428"/>
    <lineage>
        <taxon>Bacteria</taxon>
        <taxon>Pseudomonadati</taxon>
        <taxon>Bacteroidota</taxon>
        <taxon>Flavobacteriia</taxon>
        <taxon>Flavobacteriales</taxon>
        <taxon>Weeksellaceae</taxon>
        <taxon>Chryseobacterium group</taxon>
        <taxon>Chryseobacterium</taxon>
    </lineage>
</organism>
<dbReference type="Gene3D" id="3.40.50.300">
    <property type="entry name" value="P-loop containing nucleotide triphosphate hydrolases"/>
    <property type="match status" value="2"/>
</dbReference>
<proteinExistence type="predicted"/>
<evidence type="ECO:0000256" key="1">
    <source>
        <dbReference type="SAM" id="Coils"/>
    </source>
</evidence>
<name>A0ABR8ZCJ2_9FLAO</name>
<feature type="compositionally biased region" description="Basic and acidic residues" evidence="2">
    <location>
        <begin position="487"/>
        <end position="502"/>
    </location>
</feature>
<keyword evidence="1" id="KW-0175">Coiled coil</keyword>
<gene>
    <name evidence="3" type="ORF">IC610_11350</name>
</gene>
<feature type="coiled-coil region" evidence="1">
    <location>
        <begin position="255"/>
        <end position="347"/>
    </location>
</feature>
<dbReference type="EMBL" id="JACYFS010000003">
    <property type="protein sequence ID" value="MBD8083012.1"/>
    <property type="molecule type" value="Genomic_DNA"/>
</dbReference>
<evidence type="ECO:0000256" key="2">
    <source>
        <dbReference type="SAM" id="MobiDB-lite"/>
    </source>
</evidence>
<feature type="region of interest" description="Disordered" evidence="2">
    <location>
        <begin position="483"/>
        <end position="504"/>
    </location>
</feature>
<comment type="caution">
    <text evidence="3">The sequence shown here is derived from an EMBL/GenBank/DDBJ whole genome shotgun (WGS) entry which is preliminary data.</text>
</comment>
<reference evidence="3 4" key="1">
    <citation type="submission" date="2020-09" db="EMBL/GenBank/DDBJ databases">
        <title>Genome seq and assembly of Chryseobacterium sp.</title>
        <authorList>
            <person name="Chhetri G."/>
        </authorList>
    </citation>
    <scope>NUCLEOTIDE SEQUENCE [LARGE SCALE GENOMIC DNA]</scope>
    <source>
        <strain evidence="3 4">GCR10</strain>
    </source>
</reference>
<evidence type="ECO:0000313" key="4">
    <source>
        <dbReference type="Proteomes" id="UP000637299"/>
    </source>
</evidence>
<sequence length="708" mass="81777">MIINKVEIENFFCYVDKNEFVFEEGLNIVSAKNSGGKSHLFNAFHWTFFNNIYVDKEDDTSKKEWKNANKVVTLPDSVISNSEDGSILKTSVMITLTAEYHDNEEIKDDLVEYHFEKEMIYRKSGYDTIPTGYPELQIWYVKDGETKYLDKGEYRWFLDKLFPVSIRKFMWFQGETVDELYDFGRPATLKNAINEISYFPIYENLVAITKASETSISRKIDTELKKVKKFSAEQEKIIADIDHSKNRLLGMDGKIIDATNEIHNLEDSILKEEDKLKGFDKYSELKTKLNKFEYEIKSANDKIDLLSAQGKEKFISKWMLNKCDDIIKESSKNLNLLSKEVKDFQKSENPVPITLPGPEYVQKMLEDHICYICERPVEDDSAAYKALQSRMEDFRNNQIQKILADNLTELNRFKRNLLSELPEISDEVTKNEAEIQKLIATRKKSTTQRDNLFSESGVEKAAEITIGSSTAEQIINKIRSLNNSRTSAERRRDSYENDKNNEEQNLQNLLDRKAKIIQIDDEFEITELKAKKYIDVINKALIGLKSEAYESLINEIVAESNTLYSKYLGGKTQGEIEIDKGVKIVDKLTKRQLSNLNTAELTAQKLAVTNAFLSLSEKKMNRSFPLLADAPTSQFDDDNTLFLTENLSGSFNQIIIMSKDYNKLKGNERLDFIKKANISRYYELKNDLIDKEGPESRTNKKTFINTIK</sequence>